<evidence type="ECO:0008006" key="3">
    <source>
        <dbReference type="Google" id="ProtNLM"/>
    </source>
</evidence>
<reference evidence="1" key="2">
    <citation type="journal article" date="2021" name="PeerJ">
        <title>Extensive microbial diversity within the chicken gut microbiome revealed by metagenomics and culture.</title>
        <authorList>
            <person name="Gilroy R."/>
            <person name="Ravi A."/>
            <person name="Getino M."/>
            <person name="Pursley I."/>
            <person name="Horton D.L."/>
            <person name="Alikhan N.F."/>
            <person name="Baker D."/>
            <person name="Gharbi K."/>
            <person name="Hall N."/>
            <person name="Watson M."/>
            <person name="Adriaenssens E.M."/>
            <person name="Foster-Nyarko E."/>
            <person name="Jarju S."/>
            <person name="Secka A."/>
            <person name="Antonio M."/>
            <person name="Oren A."/>
            <person name="Chaudhuri R.R."/>
            <person name="La Ragione R."/>
            <person name="Hildebrand F."/>
            <person name="Pallen M.J."/>
        </authorList>
    </citation>
    <scope>NUCLEOTIDE SEQUENCE</scope>
    <source>
        <strain evidence="1">ChiSjej3B21-11622</strain>
    </source>
</reference>
<gene>
    <name evidence="1" type="ORF">IAB26_04110</name>
</gene>
<protein>
    <recommendedName>
        <fullName evidence="3">MerR family transcriptional regulator</fullName>
    </recommendedName>
</protein>
<comment type="caution">
    <text evidence="1">The sequence shown here is derived from an EMBL/GenBank/DDBJ whole genome shotgun (WGS) entry which is preliminary data.</text>
</comment>
<dbReference type="EMBL" id="DVFT01000056">
    <property type="protein sequence ID" value="HIQ95727.1"/>
    <property type="molecule type" value="Genomic_DNA"/>
</dbReference>
<name>A0A9D0ZU59_9FIRM</name>
<evidence type="ECO:0000313" key="2">
    <source>
        <dbReference type="Proteomes" id="UP000886886"/>
    </source>
</evidence>
<dbReference type="Gene3D" id="1.10.1660.10">
    <property type="match status" value="1"/>
</dbReference>
<reference evidence="1" key="1">
    <citation type="submission" date="2020-10" db="EMBL/GenBank/DDBJ databases">
        <authorList>
            <person name="Gilroy R."/>
        </authorList>
    </citation>
    <scope>NUCLEOTIDE SEQUENCE</scope>
    <source>
        <strain evidence="1">ChiSjej3B21-11622</strain>
    </source>
</reference>
<organism evidence="1 2">
    <name type="scientific">Candidatus Limivivens merdigallinarum</name>
    <dbReference type="NCBI Taxonomy" id="2840859"/>
    <lineage>
        <taxon>Bacteria</taxon>
        <taxon>Bacillati</taxon>
        <taxon>Bacillota</taxon>
        <taxon>Clostridia</taxon>
        <taxon>Lachnospirales</taxon>
        <taxon>Lachnospiraceae</taxon>
        <taxon>Lachnospiraceae incertae sedis</taxon>
        <taxon>Candidatus Limivivens</taxon>
    </lineage>
</organism>
<sequence>MRKKMSKQAVIQNLKDAGCTCKTVEKFLSYEEEGKLQEQLEVLSVQRKHLLDKVHREERQISCLDYLVYQLQNEIVQDEEEFL</sequence>
<evidence type="ECO:0000313" key="1">
    <source>
        <dbReference type="EMBL" id="HIQ95727.1"/>
    </source>
</evidence>
<proteinExistence type="predicted"/>
<dbReference type="AlphaFoldDB" id="A0A9D0ZU59"/>
<dbReference type="Proteomes" id="UP000886886">
    <property type="component" value="Unassembled WGS sequence"/>
</dbReference>
<accession>A0A9D0ZU59</accession>